<reference evidence="2 3" key="1">
    <citation type="submission" date="2023-03" db="EMBL/GenBank/DDBJ databases">
        <title>Draft genome sequence of Thalassotalea insulae KCTC 62186T.</title>
        <authorList>
            <person name="Sawabe T."/>
        </authorList>
    </citation>
    <scope>NUCLEOTIDE SEQUENCE [LARGE SCALE GENOMIC DNA]</scope>
    <source>
        <strain evidence="2 3">KCTC 62186</strain>
    </source>
</reference>
<sequence>MKNGRMDISIALATFNGEAYIRQQLLSIVEQNVKPDEIVVCDDNSADKTVEIVLSIAKKFKDINFIVRVNETNLGYSQNFSKALELCSGEIIFLADQDDVWYENKIEHIIRLFQNHQEKSLIIHDLMFCDGLLTQQGQTKLQRLKKVSNPMDTYVVGMATAVRRDFLQLCLPIPDFSFISHDAWLHHCAAIYNQKLILDEVLADYRRHENNATKEVSINSANKMGPLDYFYLKLDKRQQQLNLNKRKQFVSVLLQWLNQNNAEVIKNCILDEKYVLTEIAKLNDEIVHLNFRLFALKQNFLYKNLLIFSNYFHGRYKHFNGIKSAFKDIL</sequence>
<proteinExistence type="predicted"/>
<name>A0ABQ6GPN6_9GAMM</name>
<dbReference type="Gene3D" id="3.90.550.10">
    <property type="entry name" value="Spore Coat Polysaccharide Biosynthesis Protein SpsA, Chain A"/>
    <property type="match status" value="1"/>
</dbReference>
<dbReference type="GO" id="GO:0016740">
    <property type="term" value="F:transferase activity"/>
    <property type="evidence" value="ECO:0007669"/>
    <property type="project" value="UniProtKB-KW"/>
</dbReference>
<evidence type="ECO:0000259" key="1">
    <source>
        <dbReference type="Pfam" id="PF00535"/>
    </source>
</evidence>
<protein>
    <submittedName>
        <fullName evidence="2">Glycosyl transferase</fullName>
    </submittedName>
</protein>
<gene>
    <name evidence="2" type="ORF">tinsulaeT_09190</name>
</gene>
<dbReference type="Proteomes" id="UP001157186">
    <property type="component" value="Unassembled WGS sequence"/>
</dbReference>
<comment type="caution">
    <text evidence="2">The sequence shown here is derived from an EMBL/GenBank/DDBJ whole genome shotgun (WGS) entry which is preliminary data.</text>
</comment>
<accession>A0ABQ6GPN6</accession>
<keyword evidence="3" id="KW-1185">Reference proteome</keyword>
<dbReference type="EMBL" id="BSST01000001">
    <property type="protein sequence ID" value="GLX77579.1"/>
    <property type="molecule type" value="Genomic_DNA"/>
</dbReference>
<dbReference type="InterPro" id="IPR001173">
    <property type="entry name" value="Glyco_trans_2-like"/>
</dbReference>
<keyword evidence="2" id="KW-0808">Transferase</keyword>
<evidence type="ECO:0000313" key="2">
    <source>
        <dbReference type="EMBL" id="GLX77579.1"/>
    </source>
</evidence>
<dbReference type="SUPFAM" id="SSF53448">
    <property type="entry name" value="Nucleotide-diphospho-sugar transferases"/>
    <property type="match status" value="1"/>
</dbReference>
<dbReference type="PANTHER" id="PTHR22916:SF3">
    <property type="entry name" value="UDP-GLCNAC:BETAGAL BETA-1,3-N-ACETYLGLUCOSAMINYLTRANSFERASE-LIKE PROTEIN 1"/>
    <property type="match status" value="1"/>
</dbReference>
<dbReference type="InterPro" id="IPR029044">
    <property type="entry name" value="Nucleotide-diphossugar_trans"/>
</dbReference>
<dbReference type="Pfam" id="PF00535">
    <property type="entry name" value="Glycos_transf_2"/>
    <property type="match status" value="1"/>
</dbReference>
<feature type="domain" description="Glycosyltransferase 2-like" evidence="1">
    <location>
        <begin position="9"/>
        <end position="118"/>
    </location>
</feature>
<evidence type="ECO:0000313" key="3">
    <source>
        <dbReference type="Proteomes" id="UP001157186"/>
    </source>
</evidence>
<organism evidence="2 3">
    <name type="scientific">Thalassotalea insulae</name>
    <dbReference type="NCBI Taxonomy" id="2056778"/>
    <lineage>
        <taxon>Bacteria</taxon>
        <taxon>Pseudomonadati</taxon>
        <taxon>Pseudomonadota</taxon>
        <taxon>Gammaproteobacteria</taxon>
        <taxon>Alteromonadales</taxon>
        <taxon>Colwelliaceae</taxon>
        <taxon>Thalassotalea</taxon>
    </lineage>
</organism>
<dbReference type="PANTHER" id="PTHR22916">
    <property type="entry name" value="GLYCOSYLTRANSFERASE"/>
    <property type="match status" value="1"/>
</dbReference>
<dbReference type="RefSeq" id="WP_284243449.1">
    <property type="nucleotide sequence ID" value="NZ_BSST01000001.1"/>
</dbReference>